<sequence length="180" mass="21289">MGKPLDFMSKIERFKLKRIFVHDLVTMYHVLEINSMSAMMPLGVELSSQKNLYELHVTTLADRVIYDMYKVDVEQDQKVIEFKLIDALHDIDHYKNSTAEEVKKINAFLDEQIDAGYFNEEKRPDEIHNFCCVKLEKYIDPKNLMKVLDDLLNWSDERKIVRKKSKYGFAYVLADCERPD</sequence>
<evidence type="ECO:0000313" key="2">
    <source>
        <dbReference type="Proteomes" id="UP001500167"/>
    </source>
</evidence>
<protein>
    <recommendedName>
        <fullName evidence="3">HD domain-containing protein</fullName>
    </recommendedName>
</protein>
<keyword evidence="2" id="KW-1185">Reference proteome</keyword>
<evidence type="ECO:0008006" key="3">
    <source>
        <dbReference type="Google" id="ProtNLM"/>
    </source>
</evidence>
<name>A0ABP8A0R8_9SPHI</name>
<organism evidence="1 2">
    <name type="scientific">Sphingobacterium ginsenosidimutans</name>
    <dbReference type="NCBI Taxonomy" id="687845"/>
    <lineage>
        <taxon>Bacteria</taxon>
        <taxon>Pseudomonadati</taxon>
        <taxon>Bacteroidota</taxon>
        <taxon>Sphingobacteriia</taxon>
        <taxon>Sphingobacteriales</taxon>
        <taxon>Sphingobacteriaceae</taxon>
        <taxon>Sphingobacterium</taxon>
    </lineage>
</organism>
<evidence type="ECO:0000313" key="1">
    <source>
        <dbReference type="EMBL" id="GAA4175088.1"/>
    </source>
</evidence>
<proteinExistence type="predicted"/>
<dbReference type="Proteomes" id="UP001500167">
    <property type="component" value="Unassembled WGS sequence"/>
</dbReference>
<gene>
    <name evidence="1" type="ORF">GCM10022218_20420</name>
</gene>
<comment type="caution">
    <text evidence="1">The sequence shown here is derived from an EMBL/GenBank/DDBJ whole genome shotgun (WGS) entry which is preliminary data.</text>
</comment>
<dbReference type="EMBL" id="BAAAZK010000005">
    <property type="protein sequence ID" value="GAA4175088.1"/>
    <property type="molecule type" value="Genomic_DNA"/>
</dbReference>
<accession>A0ABP8A0R8</accession>
<reference evidence="2" key="1">
    <citation type="journal article" date="2019" name="Int. J. Syst. Evol. Microbiol.">
        <title>The Global Catalogue of Microorganisms (GCM) 10K type strain sequencing project: providing services to taxonomists for standard genome sequencing and annotation.</title>
        <authorList>
            <consortium name="The Broad Institute Genomics Platform"/>
            <consortium name="The Broad Institute Genome Sequencing Center for Infectious Disease"/>
            <person name="Wu L."/>
            <person name="Ma J."/>
        </authorList>
    </citation>
    <scope>NUCLEOTIDE SEQUENCE [LARGE SCALE GENOMIC DNA]</scope>
    <source>
        <strain evidence="2">JCM 16722</strain>
    </source>
</reference>